<gene>
    <name evidence="3" type="ORF">CLIB1423_22S01640</name>
</gene>
<organism evidence="3 4">
    <name type="scientific">[Candida] railenensis</name>
    <dbReference type="NCBI Taxonomy" id="45579"/>
    <lineage>
        <taxon>Eukaryota</taxon>
        <taxon>Fungi</taxon>
        <taxon>Dikarya</taxon>
        <taxon>Ascomycota</taxon>
        <taxon>Saccharomycotina</taxon>
        <taxon>Pichiomycetes</taxon>
        <taxon>Debaryomycetaceae</taxon>
        <taxon>Kurtzmaniella</taxon>
    </lineage>
</organism>
<dbReference type="Gene3D" id="3.40.525.10">
    <property type="entry name" value="CRAL-TRIO lipid binding domain"/>
    <property type="match status" value="1"/>
</dbReference>
<dbReference type="InterPro" id="IPR036273">
    <property type="entry name" value="CRAL/TRIO_N_dom_sf"/>
</dbReference>
<dbReference type="PANTHER" id="PTHR46590:SF1">
    <property type="entry name" value="PHOSPHATIDYLINOSITOL TRANSFER PROTEIN CSR1"/>
    <property type="match status" value="1"/>
</dbReference>
<evidence type="ECO:0000313" key="3">
    <source>
        <dbReference type="EMBL" id="CAH2355184.1"/>
    </source>
</evidence>
<reference evidence="3" key="1">
    <citation type="submission" date="2022-03" db="EMBL/GenBank/DDBJ databases">
        <authorList>
            <person name="Legras J.-L."/>
            <person name="Devillers H."/>
            <person name="Grondin C."/>
        </authorList>
    </citation>
    <scope>NUCLEOTIDE SEQUENCE</scope>
    <source>
        <strain evidence="3">CLIB 1423</strain>
    </source>
</reference>
<proteinExistence type="predicted"/>
<name>A0A9P0QUB8_9ASCO</name>
<dbReference type="CDD" id="cd00170">
    <property type="entry name" value="SEC14"/>
    <property type="match status" value="1"/>
</dbReference>
<dbReference type="InterPro" id="IPR036865">
    <property type="entry name" value="CRAL-TRIO_dom_sf"/>
</dbReference>
<sequence length="530" mass="61027">MPGKANGTVGSTVNGKVEENTENTPRKLTQDDFPDAKYGRNRIQTLEPEYEVLLKQFWTHYLKYLGYDVDIPDKDVVDKKSYVVSASVQRKFPNEKVTEATKSSSFWGGHSTATPIDDNISKLTERAGKLKLSTNYVNVTYPETYFFNYLVNYDSVSDLSASYKDEGDEVDRVNVIIKELKSLAGLEKHPSLVIEPNLKSHHSFGICDPKVTHNTFLVSARNDPIDNYFLKLLRARKGNIDKTLDLFAGDVNWRSEIKLTDLVLGGDAQYYLTGTGDGIIRNLNCEKCWIKGTDKEGNLLFLFKANRHLTNEAPQDEMRRWTLLKIEWTRLILRETSTGKDTVTILFDLSGFGLKNADYSTMKFIAEFFEAHQPECLAHVLIYKAPWIFSAFWNIVKGWLDPDVAAKISFVKNEQELLKFVDKKDVPSCMGGDNSYNGEYIYPDRNIDAAPPLKKDERYFDLVKERHLLQLRLFERTKRWIEAADPEVSSLYWQDKVDTNIQLAQNYIMLDPYIRRRGMYDRNGFLKLQL</sequence>
<comment type="caution">
    <text evidence="3">The sequence shown here is derived from an EMBL/GenBank/DDBJ whole genome shotgun (WGS) entry which is preliminary data.</text>
</comment>
<dbReference type="SUPFAM" id="SSF52087">
    <property type="entry name" value="CRAL/TRIO domain"/>
    <property type="match status" value="1"/>
</dbReference>
<dbReference type="Proteomes" id="UP000837801">
    <property type="component" value="Unassembled WGS sequence"/>
</dbReference>
<dbReference type="PANTHER" id="PTHR46590">
    <property type="entry name" value="PHOSPHATIDYLINOSITOL TRANSFER PROTEIN CSR1-RELATED"/>
    <property type="match status" value="1"/>
</dbReference>
<protein>
    <submittedName>
        <fullName evidence="3">Phosphatidylinositol transfer protein Csr1p</fullName>
    </submittedName>
</protein>
<dbReference type="InterPro" id="IPR001251">
    <property type="entry name" value="CRAL-TRIO_dom"/>
</dbReference>
<feature type="compositionally biased region" description="Basic and acidic residues" evidence="1">
    <location>
        <begin position="16"/>
        <end position="35"/>
    </location>
</feature>
<dbReference type="InterPro" id="IPR052432">
    <property type="entry name" value="PITP/CRAL-TRIO"/>
</dbReference>
<dbReference type="EMBL" id="CAKXYY010000022">
    <property type="protein sequence ID" value="CAH2355184.1"/>
    <property type="molecule type" value="Genomic_DNA"/>
</dbReference>
<keyword evidence="4" id="KW-1185">Reference proteome</keyword>
<feature type="region of interest" description="Disordered" evidence="1">
    <location>
        <begin position="1"/>
        <end position="35"/>
    </location>
</feature>
<evidence type="ECO:0000256" key="1">
    <source>
        <dbReference type="SAM" id="MobiDB-lite"/>
    </source>
</evidence>
<accession>A0A9P0QUB8</accession>
<dbReference type="SMART" id="SM00516">
    <property type="entry name" value="SEC14"/>
    <property type="match status" value="1"/>
</dbReference>
<evidence type="ECO:0000313" key="4">
    <source>
        <dbReference type="Proteomes" id="UP000837801"/>
    </source>
</evidence>
<dbReference type="SUPFAM" id="SSF46938">
    <property type="entry name" value="CRAL/TRIO N-terminal domain"/>
    <property type="match status" value="1"/>
</dbReference>
<dbReference type="OrthoDB" id="43460at2759"/>
<dbReference type="PROSITE" id="PS50191">
    <property type="entry name" value="CRAL_TRIO"/>
    <property type="match status" value="1"/>
</dbReference>
<feature type="domain" description="CRAL-TRIO" evidence="2">
    <location>
        <begin position="290"/>
        <end position="438"/>
    </location>
</feature>
<dbReference type="Pfam" id="PF00650">
    <property type="entry name" value="CRAL_TRIO"/>
    <property type="match status" value="1"/>
</dbReference>
<dbReference type="AlphaFoldDB" id="A0A9P0QUB8"/>
<evidence type="ECO:0000259" key="2">
    <source>
        <dbReference type="PROSITE" id="PS50191"/>
    </source>
</evidence>